<dbReference type="InterPro" id="IPR010259">
    <property type="entry name" value="S8pro/Inhibitor_I9"/>
</dbReference>
<gene>
    <name evidence="3" type="ORF">GOP47_0023654</name>
</gene>
<evidence type="ECO:0000313" key="3">
    <source>
        <dbReference type="EMBL" id="KAI5061149.1"/>
    </source>
</evidence>
<sequence>MEALAVAVAFLMLIIGVSSALRRRQVQASNSVHEEAEVTSSLNHGLRYCPQWKKGEPFTLWMRPMNQVYRYKHAFRGFSAKLTTEQAAALAGDRLIDSGCQKKLGDRVIRLGRQGLGMGNGGFFFA</sequence>
<dbReference type="InterPro" id="IPR037045">
    <property type="entry name" value="S8pro/Inhibitor_I9_sf"/>
</dbReference>
<protein>
    <recommendedName>
        <fullName evidence="2">Inhibitor I9 domain-containing protein</fullName>
    </recommendedName>
</protein>
<reference evidence="3" key="1">
    <citation type="submission" date="2021-01" db="EMBL/GenBank/DDBJ databases">
        <title>Adiantum capillus-veneris genome.</title>
        <authorList>
            <person name="Fang Y."/>
            <person name="Liao Q."/>
        </authorList>
    </citation>
    <scope>NUCLEOTIDE SEQUENCE</scope>
    <source>
        <strain evidence="3">H3</strain>
        <tissue evidence="3">Leaf</tissue>
    </source>
</reference>
<dbReference type="OrthoDB" id="2014869at2759"/>
<feature type="chain" id="PRO_5038811182" description="Inhibitor I9 domain-containing protein" evidence="1">
    <location>
        <begin position="21"/>
        <end position="126"/>
    </location>
</feature>
<dbReference type="AlphaFoldDB" id="A0A9D4Z4N5"/>
<dbReference type="Pfam" id="PF05922">
    <property type="entry name" value="Inhibitor_I9"/>
    <property type="match status" value="1"/>
</dbReference>
<dbReference type="EMBL" id="JABFUD020000023">
    <property type="protein sequence ID" value="KAI5061149.1"/>
    <property type="molecule type" value="Genomic_DNA"/>
</dbReference>
<keyword evidence="1" id="KW-0732">Signal</keyword>
<evidence type="ECO:0000256" key="1">
    <source>
        <dbReference type="SAM" id="SignalP"/>
    </source>
</evidence>
<feature type="signal peptide" evidence="1">
    <location>
        <begin position="1"/>
        <end position="20"/>
    </location>
</feature>
<proteinExistence type="predicted"/>
<feature type="domain" description="Inhibitor I9" evidence="2">
    <location>
        <begin position="64"/>
        <end position="93"/>
    </location>
</feature>
<evidence type="ECO:0000313" key="4">
    <source>
        <dbReference type="Proteomes" id="UP000886520"/>
    </source>
</evidence>
<name>A0A9D4Z4N5_ADICA</name>
<dbReference type="Proteomes" id="UP000886520">
    <property type="component" value="Chromosome 23"/>
</dbReference>
<comment type="caution">
    <text evidence="3">The sequence shown here is derived from an EMBL/GenBank/DDBJ whole genome shotgun (WGS) entry which is preliminary data.</text>
</comment>
<organism evidence="3 4">
    <name type="scientific">Adiantum capillus-veneris</name>
    <name type="common">Maidenhair fern</name>
    <dbReference type="NCBI Taxonomy" id="13818"/>
    <lineage>
        <taxon>Eukaryota</taxon>
        <taxon>Viridiplantae</taxon>
        <taxon>Streptophyta</taxon>
        <taxon>Embryophyta</taxon>
        <taxon>Tracheophyta</taxon>
        <taxon>Polypodiopsida</taxon>
        <taxon>Polypodiidae</taxon>
        <taxon>Polypodiales</taxon>
        <taxon>Pteridineae</taxon>
        <taxon>Pteridaceae</taxon>
        <taxon>Vittarioideae</taxon>
        <taxon>Adiantum</taxon>
    </lineage>
</organism>
<dbReference type="Gene3D" id="3.30.70.80">
    <property type="entry name" value="Peptidase S8 propeptide/proteinase inhibitor I9"/>
    <property type="match status" value="1"/>
</dbReference>
<evidence type="ECO:0000259" key="2">
    <source>
        <dbReference type="Pfam" id="PF05922"/>
    </source>
</evidence>
<accession>A0A9D4Z4N5</accession>
<keyword evidence="4" id="KW-1185">Reference proteome</keyword>